<comment type="caution">
    <text evidence="1">The sequence shown here is derived from an EMBL/GenBank/DDBJ whole genome shotgun (WGS) entry which is preliminary data.</text>
</comment>
<evidence type="ECO:0000313" key="1">
    <source>
        <dbReference type="EMBL" id="KKK78866.1"/>
    </source>
</evidence>
<proteinExistence type="predicted"/>
<name>A0A0F9B2V7_9ZZZZ</name>
<feature type="non-terminal residue" evidence="1">
    <location>
        <position position="400"/>
    </location>
</feature>
<organism evidence="1">
    <name type="scientific">marine sediment metagenome</name>
    <dbReference type="NCBI Taxonomy" id="412755"/>
    <lineage>
        <taxon>unclassified sequences</taxon>
        <taxon>metagenomes</taxon>
        <taxon>ecological metagenomes</taxon>
    </lineage>
</organism>
<dbReference type="AlphaFoldDB" id="A0A0F9B2V7"/>
<protein>
    <submittedName>
        <fullName evidence="1">Uncharacterized protein</fullName>
    </submittedName>
</protein>
<gene>
    <name evidence="1" type="ORF">LCGC14_2839250</name>
</gene>
<dbReference type="EMBL" id="LAZR01054291">
    <property type="protein sequence ID" value="KKK78866.1"/>
    <property type="molecule type" value="Genomic_DNA"/>
</dbReference>
<reference evidence="1" key="1">
    <citation type="journal article" date="2015" name="Nature">
        <title>Complex archaea that bridge the gap between prokaryotes and eukaryotes.</title>
        <authorList>
            <person name="Spang A."/>
            <person name="Saw J.H."/>
            <person name="Jorgensen S.L."/>
            <person name="Zaremba-Niedzwiedzka K."/>
            <person name="Martijn J."/>
            <person name="Lind A.E."/>
            <person name="van Eijk R."/>
            <person name="Schleper C."/>
            <person name="Guy L."/>
            <person name="Ettema T.J."/>
        </authorList>
    </citation>
    <scope>NUCLEOTIDE SEQUENCE</scope>
</reference>
<accession>A0A0F9B2V7</accession>
<sequence>DKASRTSTLASGSVCMAASAGSDGKVYALFDTGIVAWYDPTANSNSTFDTGRTQYNGASMWVDRDFVWVYNGDTLYTYDTSAYTESTAARADDDWGIDVFSRAAAFTGKPVIPEWSCTRAISTSEGIFYVKNVFEGGLSVAKVWRVDRDASGSYILTPIGTLPKGQVAINIAHHLGSILITTVPNFHRAVVNADDQKVTVYHVTGKSIGAVGSLLGGTNVDETPVWMLGSHNEMLYIGGRKRLWVYDGRVGAFHVVHVESATKYTNHGSGFTAMATVASTSGAGLLFMHTSQDGLSAAPYFELLVEDSLITTSDDTAFVTSNWFDFELPMEEKTIYEVFYDASDIRTDSTVLIQVSADGAAFSTVATVTGGVSADTIRQAVITPITGYKFQYKLVFSTDT</sequence>
<feature type="non-terminal residue" evidence="1">
    <location>
        <position position="1"/>
    </location>
</feature>